<evidence type="ECO:0000313" key="2">
    <source>
        <dbReference type="EMBL" id="GEK59963.1"/>
    </source>
</evidence>
<keyword evidence="3" id="KW-1185">Reference proteome</keyword>
<reference evidence="2 3" key="1">
    <citation type="submission" date="2019-07" db="EMBL/GenBank/DDBJ databases">
        <title>Whole genome shotgun sequence of Marinococcus halophilus NBRC 102359.</title>
        <authorList>
            <person name="Hosoyama A."/>
            <person name="Uohara A."/>
            <person name="Ohji S."/>
            <person name="Ichikawa N."/>
        </authorList>
    </citation>
    <scope>NUCLEOTIDE SEQUENCE [LARGE SCALE GENOMIC DNA]</scope>
    <source>
        <strain evidence="2 3">NBRC 102359</strain>
    </source>
</reference>
<accession>A0A510Y9Y7</accession>
<keyword evidence="1" id="KW-0472">Membrane</keyword>
<sequence>MQKIKDERLQWKNLQNIRVAFAVQTVGIVSILGYDLVTSGMEGMRNNPLWFVFIVTSVVLAYLSINISVDQERTKASPQKSRNRNFGVLFFVAILLSVFTAFLDGSTVISGLIIGLVVLVCGGVPLWYVYLLRKRRQEE</sequence>
<feature type="transmembrane region" description="Helical" evidence="1">
    <location>
        <begin position="109"/>
        <end position="131"/>
    </location>
</feature>
<evidence type="ECO:0000313" key="3">
    <source>
        <dbReference type="Proteomes" id="UP000321051"/>
    </source>
</evidence>
<dbReference type="OrthoDB" id="2300382at2"/>
<proteinExistence type="predicted"/>
<dbReference type="EMBL" id="BJUN01000023">
    <property type="protein sequence ID" value="GEK59963.1"/>
    <property type="molecule type" value="Genomic_DNA"/>
</dbReference>
<protein>
    <submittedName>
        <fullName evidence="2">Uncharacterized protein</fullName>
    </submittedName>
</protein>
<dbReference type="AlphaFoldDB" id="A0A510Y9Y7"/>
<dbReference type="RefSeq" id="WP_094908967.1">
    <property type="nucleotide sequence ID" value="NZ_BJUN01000023.1"/>
</dbReference>
<keyword evidence="1" id="KW-1133">Transmembrane helix</keyword>
<feature type="transmembrane region" description="Helical" evidence="1">
    <location>
        <begin position="86"/>
        <end position="103"/>
    </location>
</feature>
<keyword evidence="1" id="KW-0812">Transmembrane</keyword>
<gene>
    <name evidence="2" type="ORF">MHA01_28680</name>
</gene>
<feature type="transmembrane region" description="Helical" evidence="1">
    <location>
        <begin position="20"/>
        <end position="37"/>
    </location>
</feature>
<dbReference type="Proteomes" id="UP000321051">
    <property type="component" value="Unassembled WGS sequence"/>
</dbReference>
<name>A0A510Y9Y7_MARHA</name>
<feature type="transmembrane region" description="Helical" evidence="1">
    <location>
        <begin position="49"/>
        <end position="65"/>
    </location>
</feature>
<comment type="caution">
    <text evidence="2">The sequence shown here is derived from an EMBL/GenBank/DDBJ whole genome shotgun (WGS) entry which is preliminary data.</text>
</comment>
<organism evidence="2 3">
    <name type="scientific">Marinococcus halophilus</name>
    <dbReference type="NCBI Taxonomy" id="1371"/>
    <lineage>
        <taxon>Bacteria</taxon>
        <taxon>Bacillati</taxon>
        <taxon>Bacillota</taxon>
        <taxon>Bacilli</taxon>
        <taxon>Bacillales</taxon>
        <taxon>Bacillaceae</taxon>
        <taxon>Marinococcus</taxon>
    </lineage>
</organism>
<evidence type="ECO:0000256" key="1">
    <source>
        <dbReference type="SAM" id="Phobius"/>
    </source>
</evidence>